<evidence type="ECO:0000256" key="9">
    <source>
        <dbReference type="ARBA" id="ARBA00022842"/>
    </source>
</evidence>
<keyword evidence="19" id="KW-1185">Reference proteome</keyword>
<dbReference type="InterPro" id="IPR000014">
    <property type="entry name" value="PAS"/>
</dbReference>
<evidence type="ECO:0000259" key="17">
    <source>
        <dbReference type="PROSITE" id="PS50112"/>
    </source>
</evidence>
<proteinExistence type="predicted"/>
<dbReference type="SMART" id="SM00331">
    <property type="entry name" value="PP2C_SIG"/>
    <property type="match status" value="1"/>
</dbReference>
<dbReference type="CDD" id="cd16936">
    <property type="entry name" value="HATPase_RsbW-like"/>
    <property type="match status" value="1"/>
</dbReference>
<reference evidence="18 19" key="1">
    <citation type="submission" date="2019-06" db="EMBL/GenBank/DDBJ databases">
        <title>Whole genome shotgun sequence of Streptomyces spinoverrucosus NBRC 14228.</title>
        <authorList>
            <person name="Hosoyama A."/>
            <person name="Uohara A."/>
            <person name="Ohji S."/>
            <person name="Ichikawa N."/>
        </authorList>
    </citation>
    <scope>NUCLEOTIDE SEQUENCE [LARGE SCALE GENOMIC DNA]</scope>
    <source>
        <strain evidence="18 19">NBRC 14228</strain>
    </source>
</reference>
<evidence type="ECO:0000256" key="12">
    <source>
        <dbReference type="ARBA" id="ARBA00047761"/>
    </source>
</evidence>
<evidence type="ECO:0000256" key="7">
    <source>
        <dbReference type="ARBA" id="ARBA00022801"/>
    </source>
</evidence>
<dbReference type="Pfam" id="PF01590">
    <property type="entry name" value="GAF"/>
    <property type="match status" value="1"/>
</dbReference>
<keyword evidence="3" id="KW-0808">Transferase</keyword>
<keyword evidence="6" id="KW-0418">Kinase</keyword>
<dbReference type="InterPro" id="IPR003018">
    <property type="entry name" value="GAF"/>
</dbReference>
<dbReference type="SUPFAM" id="SSF55781">
    <property type="entry name" value="GAF domain-like"/>
    <property type="match status" value="1"/>
</dbReference>
<dbReference type="Gene3D" id="3.30.565.10">
    <property type="entry name" value="Histidine kinase-like ATPase, C-terminal domain"/>
    <property type="match status" value="1"/>
</dbReference>
<feature type="domain" description="PAS" evidence="17">
    <location>
        <begin position="17"/>
        <end position="60"/>
    </location>
</feature>
<dbReference type="SUPFAM" id="SSF55874">
    <property type="entry name" value="ATPase domain of HSP90 chaperone/DNA topoisomerase II/histidine kinase"/>
    <property type="match status" value="1"/>
</dbReference>
<feature type="region of interest" description="Disordered" evidence="16">
    <location>
        <begin position="817"/>
        <end position="859"/>
    </location>
</feature>
<dbReference type="Proteomes" id="UP000317881">
    <property type="component" value="Unassembled WGS sequence"/>
</dbReference>
<dbReference type="GO" id="GO:0046872">
    <property type="term" value="F:metal ion binding"/>
    <property type="evidence" value="ECO:0007669"/>
    <property type="project" value="UniProtKB-KW"/>
</dbReference>
<dbReference type="Pfam" id="PF13426">
    <property type="entry name" value="PAS_9"/>
    <property type="match status" value="1"/>
</dbReference>
<dbReference type="Gene3D" id="3.30.450.20">
    <property type="entry name" value="PAS domain"/>
    <property type="match status" value="2"/>
</dbReference>
<dbReference type="EMBL" id="BJND01000143">
    <property type="protein sequence ID" value="GEC10712.1"/>
    <property type="molecule type" value="Genomic_DNA"/>
</dbReference>
<keyword evidence="4" id="KW-0479">Metal-binding</keyword>
<evidence type="ECO:0000256" key="2">
    <source>
        <dbReference type="ARBA" id="ARBA00022553"/>
    </source>
</evidence>
<evidence type="ECO:0000313" key="19">
    <source>
        <dbReference type="Proteomes" id="UP000317881"/>
    </source>
</evidence>
<evidence type="ECO:0000256" key="15">
    <source>
        <dbReference type="ARBA" id="ARBA00081350"/>
    </source>
</evidence>
<evidence type="ECO:0000256" key="3">
    <source>
        <dbReference type="ARBA" id="ARBA00022679"/>
    </source>
</evidence>
<dbReference type="Pfam" id="PF07228">
    <property type="entry name" value="SpoIIE"/>
    <property type="match status" value="1"/>
</dbReference>
<keyword evidence="11" id="KW-0464">Manganese</keyword>
<sequence>MTSTAHMALSKQLNTHEISDSAIAMLDEEGTVVAWTQAAERVIGYSARDVVGRSVEVALPCPEAPTVLAFVEQHRARNGWSGTTTVRHRNGRMLDVGLRISILRGQDGSVRWLLSMSDAGTMRGDAVNGPDSESPPTRAPIGIAVRDLRMRCTWANDTMESHDGIPLERRFGRRFTDVLPGAKAEALEAVMRQVLASGTTRVHEYQTWLATGPRQGHTMRASFFCLQGADGRALGLCTISVDVTESRRTRERLAVLSQASTRLGRSLDVMQTGQELADLAVPLFADYVAVDLEQSVPFGEGPPVRIGATGERLPVFRRAGLASIRQGVPESPWLRGEPIRVPPGSPMTDILGTGRSHLEPILDTAPGTWIDRHPELARKAHENGMHSLMVVPIRARRTLLGTVVFIRTQDPVPFQEADLLLAEELVGRFAQSLDNARQYVREQTAALALQRNLLPHRLRGGVAVEAASRYQPADIDRGVGGDWFDVIPLSGARVALVVGDVVGHGINAAATMGRLRTAIHTLADMELPPDELLTRLDDTVQRLAEEDGEASDQALMAVGATCLYAVYDPVTRKCTMAGAGHPPPAIVDPQGRVTFPDLPTGRPLGIGVGMPFEAVELELAAGSLLALYTDGLIETRDHDIEENMRRLGTALAQPGRSLEDLCTGVMENFLSQAPYDDATLLLVRTRSLSPAHVASWTLANDRTAVRHARHLTASQLTEWGLESVEDSTKLIVSELVTNAVRHSTGPIRLRLIRHQVLSCEVSDTDVCFPRPRSARTADENGRGLFLVSQLSRRWGSRRIPDGKVVWAEVALATAPSPARVLGTPPASERTDQASPSRPSGMYGSAAPPAPGGSARAAAA</sequence>
<gene>
    <name evidence="18" type="ORF">SSP24_83670</name>
</gene>
<dbReference type="InterPro" id="IPR029016">
    <property type="entry name" value="GAF-like_dom_sf"/>
</dbReference>
<dbReference type="FunFam" id="3.30.565.10:FF:000028">
    <property type="entry name" value="PAS sensor protein"/>
    <property type="match status" value="1"/>
</dbReference>
<evidence type="ECO:0000256" key="16">
    <source>
        <dbReference type="SAM" id="MobiDB-lite"/>
    </source>
</evidence>
<keyword evidence="10" id="KW-0904">Protein phosphatase</keyword>
<evidence type="ECO:0000256" key="5">
    <source>
        <dbReference type="ARBA" id="ARBA00022741"/>
    </source>
</evidence>
<dbReference type="InterPro" id="IPR036890">
    <property type="entry name" value="HATPase_C_sf"/>
</dbReference>
<evidence type="ECO:0000256" key="13">
    <source>
        <dbReference type="ARBA" id="ARBA00056274"/>
    </source>
</evidence>
<dbReference type="SUPFAM" id="SSF55785">
    <property type="entry name" value="PYP-like sensor domain (PAS domain)"/>
    <property type="match status" value="2"/>
</dbReference>
<evidence type="ECO:0000313" key="18">
    <source>
        <dbReference type="EMBL" id="GEC10712.1"/>
    </source>
</evidence>
<keyword evidence="9" id="KW-0460">Magnesium</keyword>
<keyword evidence="8" id="KW-0067">ATP-binding</keyword>
<dbReference type="OrthoDB" id="118142at2"/>
<dbReference type="InterPro" id="IPR052016">
    <property type="entry name" value="Bact_Sigma-Reg"/>
</dbReference>
<dbReference type="FunFam" id="3.60.40.10:FF:000005">
    <property type="entry name" value="Serine/threonine protein phosphatase"/>
    <property type="match status" value="1"/>
</dbReference>
<dbReference type="SUPFAM" id="SSF81606">
    <property type="entry name" value="PP2C-like"/>
    <property type="match status" value="1"/>
</dbReference>
<dbReference type="FunFam" id="3.30.450.40:FF:000035">
    <property type="entry name" value="PAS sensor protein"/>
    <property type="match status" value="1"/>
</dbReference>
<dbReference type="SMART" id="SM00091">
    <property type="entry name" value="PAS"/>
    <property type="match status" value="2"/>
</dbReference>
<feature type="compositionally biased region" description="Low complexity" evidence="16">
    <location>
        <begin position="838"/>
        <end position="859"/>
    </location>
</feature>
<dbReference type="InterPro" id="IPR035965">
    <property type="entry name" value="PAS-like_dom_sf"/>
</dbReference>
<dbReference type="InterPro" id="IPR001932">
    <property type="entry name" value="PPM-type_phosphatase-like_dom"/>
</dbReference>
<evidence type="ECO:0000256" key="6">
    <source>
        <dbReference type="ARBA" id="ARBA00022777"/>
    </source>
</evidence>
<dbReference type="InterPro" id="IPR003594">
    <property type="entry name" value="HATPase_dom"/>
</dbReference>
<keyword evidence="7" id="KW-0378">Hydrolase</keyword>
<dbReference type="PROSITE" id="PS50112">
    <property type="entry name" value="PAS"/>
    <property type="match status" value="1"/>
</dbReference>
<evidence type="ECO:0000256" key="11">
    <source>
        <dbReference type="ARBA" id="ARBA00023211"/>
    </source>
</evidence>
<keyword evidence="2" id="KW-0597">Phosphoprotein</keyword>
<dbReference type="PANTHER" id="PTHR43156">
    <property type="entry name" value="STAGE II SPORULATION PROTEIN E-RELATED"/>
    <property type="match status" value="1"/>
</dbReference>
<dbReference type="GO" id="GO:0016301">
    <property type="term" value="F:kinase activity"/>
    <property type="evidence" value="ECO:0007669"/>
    <property type="project" value="UniProtKB-KW"/>
</dbReference>
<dbReference type="EC" id="3.1.3.16" evidence="1"/>
<organism evidence="18 19">
    <name type="scientific">Streptomyces spinoverrucosus</name>
    <dbReference type="NCBI Taxonomy" id="284043"/>
    <lineage>
        <taxon>Bacteria</taxon>
        <taxon>Bacillati</taxon>
        <taxon>Actinomycetota</taxon>
        <taxon>Actinomycetes</taxon>
        <taxon>Kitasatosporales</taxon>
        <taxon>Streptomycetaceae</taxon>
        <taxon>Streptomyces</taxon>
    </lineage>
</organism>
<comment type="function">
    <text evidence="13">Primarily acts as an independent SigF regulator that is sensitive to the osmosensory signal, mediating the cross talk of PknD with the SigF regulon. Possesses both phosphatase and kinase activities. The kinase domain functions as a classic anti-sigma factor-like kinase to phosphorylate the anti-anti-sigma factor domain at the canonical regulatory site, and the phosphatase domain antagonizes this activity.</text>
</comment>
<dbReference type="Gene3D" id="3.60.40.10">
    <property type="entry name" value="PPM-type phosphatase domain"/>
    <property type="match status" value="1"/>
</dbReference>
<dbReference type="InterPro" id="IPR013656">
    <property type="entry name" value="PAS_4"/>
</dbReference>
<comment type="caution">
    <text evidence="18">The sequence shown here is derived from an EMBL/GenBank/DDBJ whole genome shotgun (WGS) entry which is preliminary data.</text>
</comment>
<name>A0A4Y3VUR5_9ACTN</name>
<dbReference type="Pfam" id="PF13581">
    <property type="entry name" value="HATPase_c_2"/>
    <property type="match status" value="1"/>
</dbReference>
<evidence type="ECO:0000256" key="1">
    <source>
        <dbReference type="ARBA" id="ARBA00013081"/>
    </source>
</evidence>
<dbReference type="GO" id="GO:0005524">
    <property type="term" value="F:ATP binding"/>
    <property type="evidence" value="ECO:0007669"/>
    <property type="project" value="UniProtKB-KW"/>
</dbReference>
<dbReference type="CDD" id="cd00130">
    <property type="entry name" value="PAS"/>
    <property type="match status" value="1"/>
</dbReference>
<dbReference type="AlphaFoldDB" id="A0A4Y3VUR5"/>
<dbReference type="Pfam" id="PF08448">
    <property type="entry name" value="PAS_4"/>
    <property type="match status" value="1"/>
</dbReference>
<dbReference type="SMART" id="SM00065">
    <property type="entry name" value="GAF"/>
    <property type="match status" value="1"/>
</dbReference>
<evidence type="ECO:0000256" key="10">
    <source>
        <dbReference type="ARBA" id="ARBA00022912"/>
    </source>
</evidence>
<evidence type="ECO:0000256" key="4">
    <source>
        <dbReference type="ARBA" id="ARBA00022723"/>
    </source>
</evidence>
<dbReference type="PANTHER" id="PTHR43156:SF2">
    <property type="entry name" value="STAGE II SPORULATION PROTEIN E"/>
    <property type="match status" value="1"/>
</dbReference>
<dbReference type="NCBIfam" id="TIGR00229">
    <property type="entry name" value="sensory_box"/>
    <property type="match status" value="1"/>
</dbReference>
<accession>A0A4Y3VUR5</accession>
<protein>
    <recommendedName>
        <fullName evidence="1">protein-serine/threonine phosphatase</fullName>
        <ecNumber evidence="1">3.1.3.16</ecNumber>
    </recommendedName>
    <alternativeName>
        <fullName evidence="15">Protein-serine/threonine phosphatase</fullName>
    </alternativeName>
    <alternativeName>
        <fullName evidence="14">Serine/threonine-protein kinase</fullName>
    </alternativeName>
</protein>
<dbReference type="Gene3D" id="3.30.450.40">
    <property type="match status" value="1"/>
</dbReference>
<evidence type="ECO:0000256" key="14">
    <source>
        <dbReference type="ARBA" id="ARBA00075117"/>
    </source>
</evidence>
<dbReference type="InterPro" id="IPR036457">
    <property type="entry name" value="PPM-type-like_dom_sf"/>
</dbReference>
<comment type="catalytic activity">
    <reaction evidence="12">
        <text>O-phospho-L-seryl-[protein] + H2O = L-seryl-[protein] + phosphate</text>
        <dbReference type="Rhea" id="RHEA:20629"/>
        <dbReference type="Rhea" id="RHEA-COMP:9863"/>
        <dbReference type="Rhea" id="RHEA-COMP:11604"/>
        <dbReference type="ChEBI" id="CHEBI:15377"/>
        <dbReference type="ChEBI" id="CHEBI:29999"/>
        <dbReference type="ChEBI" id="CHEBI:43474"/>
        <dbReference type="ChEBI" id="CHEBI:83421"/>
        <dbReference type="EC" id="3.1.3.16"/>
    </reaction>
</comment>
<evidence type="ECO:0000256" key="8">
    <source>
        <dbReference type="ARBA" id="ARBA00022840"/>
    </source>
</evidence>
<keyword evidence="5" id="KW-0547">Nucleotide-binding</keyword>
<dbReference type="GO" id="GO:0004722">
    <property type="term" value="F:protein serine/threonine phosphatase activity"/>
    <property type="evidence" value="ECO:0007669"/>
    <property type="project" value="UniProtKB-EC"/>
</dbReference>